<dbReference type="EMBL" id="JAEMHM010000025">
    <property type="protein sequence ID" value="MBJ6727538.1"/>
    <property type="molecule type" value="Genomic_DNA"/>
</dbReference>
<feature type="coiled-coil region" evidence="1">
    <location>
        <begin position="246"/>
        <end position="273"/>
    </location>
</feature>
<keyword evidence="4" id="KW-1185">Reference proteome</keyword>
<feature type="coiled-coil region" evidence="1">
    <location>
        <begin position="680"/>
        <end position="819"/>
    </location>
</feature>
<feature type="coiled-coil region" evidence="1">
    <location>
        <begin position="503"/>
        <end position="564"/>
    </location>
</feature>
<dbReference type="GO" id="GO:0006302">
    <property type="term" value="P:double-strand break repair"/>
    <property type="evidence" value="ECO:0007669"/>
    <property type="project" value="InterPro"/>
</dbReference>
<dbReference type="Gene3D" id="3.40.50.300">
    <property type="entry name" value="P-loop containing nucleotide triphosphate hydrolases"/>
    <property type="match status" value="2"/>
</dbReference>
<organism evidence="3 4">
    <name type="scientific">Geomesophilobacter sediminis</name>
    <dbReference type="NCBI Taxonomy" id="2798584"/>
    <lineage>
        <taxon>Bacteria</taxon>
        <taxon>Pseudomonadati</taxon>
        <taxon>Thermodesulfobacteriota</taxon>
        <taxon>Desulfuromonadia</taxon>
        <taxon>Geobacterales</taxon>
        <taxon>Geobacteraceae</taxon>
        <taxon>Geomesophilobacter</taxon>
    </lineage>
</organism>
<keyword evidence="1" id="KW-0175">Coiled coil</keyword>
<dbReference type="SUPFAM" id="SSF52540">
    <property type="entry name" value="P-loop containing nucleoside triphosphate hydrolases"/>
    <property type="match status" value="2"/>
</dbReference>
<comment type="caution">
    <text evidence="3">The sequence shown here is derived from an EMBL/GenBank/DDBJ whole genome shotgun (WGS) entry which is preliminary data.</text>
</comment>
<dbReference type="GO" id="GO:0016887">
    <property type="term" value="F:ATP hydrolysis activity"/>
    <property type="evidence" value="ECO:0007669"/>
    <property type="project" value="InterPro"/>
</dbReference>
<dbReference type="PANTHER" id="PTHR32114:SF2">
    <property type="entry name" value="ABC TRANSPORTER ABCH.3"/>
    <property type="match status" value="1"/>
</dbReference>
<accession>A0A8J7M2H3</accession>
<dbReference type="Proteomes" id="UP000636888">
    <property type="component" value="Unassembled WGS sequence"/>
</dbReference>
<sequence>MRLVSIRLKNIKSHRDTELTFSPGINVLSGPNGAGKSTIFEAIGYALFGVSAQDFVTKADRFLSIGAKKGEISVVFEPADGELYRVTRTVGPAAKWLLAKRQGDDFEIEEHANLQETETRIATLLGLNNGRSLADQFKLVIGPFQNDFLGPFVIKQPTARQNAFDQILGIDAWRRTYDGTKSIASAIQSRSEVLKAEIAGREEQVAALPERVQELKALKVGEQEKVGELSARQAEVAEVSARIAALDGEKGRLDAAQAEVQALEERIGSGKEHVASQQTLVEQSRAASVVLGSARAGKECFDRAEQELKELRTKEQAKLQLERKKGEIEKELSALCATRDAEAREVAELRQGIDADAVKLSREELALTEARGALQQEESAARRGLAATEAALAGFKSLPLLQIDTRLPYLLTALDRQAALAREAGDKERTVSGADAVRRAAAEAPALKRQLDEVQAGKARLLGQKQSLLEGKEKLSAGECPFFGEPCRNLETGGGADPFSDRIARLDREISQLEAKSADLAAALTAAERAANELVAIETTAADLAKLEAEKAQLEREFAERREQMAPKLILETLNAFLASTSLAQVPAGAVVLDLAGTPAERREQLETWGRKLKTLAAKVEADLNREQAAAREPVLAVERKKAGLDANGNELGRFRTELSARKERLAVREKAIAARDERVRELQETLQARLGELSRLEDVTAQIARTEGELERYRKDRDTFIANEAAAEQLAAHQERLERYQQRLLQLQQEREAKHGELESLKQSYDPARHDAAKGAREQLLGRMATLEAELAGLKENARRLEGEVEMLTAMAEEVRKKTAAIGKLARQGEMVKLLRNQVFKNVSAQLSERFREEISFRADRIYRSIAESDEELVWGENYQVVLRDMADGAVRERSDDQLSGGQMMSAVVALRLALLQTIGARIAFFDEPTSNLDAERRENLAKAFRAIDLGKEEVTEHWYDQLFLVSHDVSFTEITDQMIQLGGDQEQGHSSV</sequence>
<feature type="coiled-coil region" evidence="1">
    <location>
        <begin position="301"/>
        <end position="334"/>
    </location>
</feature>
<feature type="domain" description="Rad50/SbcC-type AAA" evidence="2">
    <location>
        <begin position="5"/>
        <end position="216"/>
    </location>
</feature>
<evidence type="ECO:0000259" key="2">
    <source>
        <dbReference type="Pfam" id="PF13476"/>
    </source>
</evidence>
<evidence type="ECO:0000313" key="4">
    <source>
        <dbReference type="Proteomes" id="UP000636888"/>
    </source>
</evidence>
<protein>
    <submittedName>
        <fullName evidence="3">SMC family ATPase</fullName>
    </submittedName>
</protein>
<evidence type="ECO:0000256" key="1">
    <source>
        <dbReference type="SAM" id="Coils"/>
    </source>
</evidence>
<reference evidence="3" key="1">
    <citation type="submission" date="2020-12" db="EMBL/GenBank/DDBJ databases">
        <title>Geomonas sp. Red875, isolated from river sediment.</title>
        <authorList>
            <person name="Xu Z."/>
            <person name="Zhang Z."/>
            <person name="Masuda Y."/>
            <person name="Itoh H."/>
            <person name="Senoo K."/>
        </authorList>
    </citation>
    <scope>NUCLEOTIDE SEQUENCE</scope>
    <source>
        <strain evidence="3">Red875</strain>
    </source>
</reference>
<dbReference type="PANTHER" id="PTHR32114">
    <property type="entry name" value="ABC TRANSPORTER ABCH.3"/>
    <property type="match status" value="1"/>
</dbReference>
<gene>
    <name evidence="3" type="ORF">JFN93_22720</name>
</gene>
<evidence type="ECO:0000313" key="3">
    <source>
        <dbReference type="EMBL" id="MBJ6727538.1"/>
    </source>
</evidence>
<name>A0A8J7M2H3_9BACT</name>
<dbReference type="InterPro" id="IPR038729">
    <property type="entry name" value="Rad50/SbcC_AAA"/>
</dbReference>
<dbReference type="InterPro" id="IPR027417">
    <property type="entry name" value="P-loop_NTPase"/>
</dbReference>
<proteinExistence type="predicted"/>
<dbReference type="AlphaFoldDB" id="A0A8J7M2H3"/>
<dbReference type="RefSeq" id="WP_199386678.1">
    <property type="nucleotide sequence ID" value="NZ_JAEMHM010000025.1"/>
</dbReference>
<dbReference type="Pfam" id="PF13476">
    <property type="entry name" value="AAA_23"/>
    <property type="match status" value="1"/>
</dbReference>